<dbReference type="AlphaFoldDB" id="A0A2N0R1Y9"/>
<proteinExistence type="predicted"/>
<organism evidence="1 2">
    <name type="scientific">Rhizophagus irregularis</name>
    <dbReference type="NCBI Taxonomy" id="588596"/>
    <lineage>
        <taxon>Eukaryota</taxon>
        <taxon>Fungi</taxon>
        <taxon>Fungi incertae sedis</taxon>
        <taxon>Mucoromycota</taxon>
        <taxon>Glomeromycotina</taxon>
        <taxon>Glomeromycetes</taxon>
        <taxon>Glomerales</taxon>
        <taxon>Glomeraceae</taxon>
        <taxon>Rhizophagus</taxon>
    </lineage>
</organism>
<accession>A0A2N0R1Y9</accession>
<evidence type="ECO:0000313" key="2">
    <source>
        <dbReference type="Proteomes" id="UP000232688"/>
    </source>
</evidence>
<protein>
    <submittedName>
        <fullName evidence="1">Uncharacterized protein</fullName>
    </submittedName>
</protein>
<comment type="caution">
    <text evidence="1">The sequence shown here is derived from an EMBL/GenBank/DDBJ whole genome shotgun (WGS) entry which is preliminary data.</text>
</comment>
<dbReference type="EMBL" id="LLXH01001862">
    <property type="protein sequence ID" value="PKC57316.1"/>
    <property type="molecule type" value="Genomic_DNA"/>
</dbReference>
<sequence length="107" mass="12284">MGVPKEEIKLLSRHRSDAGLLSYTLPPDDKKDEIIGKFMDKIHGKPTLVSYNEQVIGKENNNIKTAKEVFYENQQNSLKKPLDLTDINQQLEISMNIDQFKELLIVV</sequence>
<reference evidence="1 2" key="1">
    <citation type="submission" date="2017-10" db="EMBL/GenBank/DDBJ databases">
        <title>Extensive intraspecific genome diversity in a model arbuscular mycorrhizal fungus.</title>
        <authorList>
            <person name="Chen E.C.H."/>
            <person name="Morin E."/>
            <person name="Baudet D."/>
            <person name="Noel J."/>
            <person name="Ndikumana S."/>
            <person name="Charron P."/>
            <person name="St-Onge C."/>
            <person name="Giorgi J."/>
            <person name="Grigoriev I.V."/>
            <person name="Roux C."/>
            <person name="Martin F.M."/>
            <person name="Corradi N."/>
        </authorList>
    </citation>
    <scope>NUCLEOTIDE SEQUENCE [LARGE SCALE GENOMIC DNA]</scope>
    <source>
        <strain evidence="1 2">A1</strain>
    </source>
</reference>
<dbReference type="VEuPathDB" id="FungiDB:RhiirA1_472670"/>
<dbReference type="Proteomes" id="UP000232688">
    <property type="component" value="Unassembled WGS sequence"/>
</dbReference>
<reference evidence="1 2" key="2">
    <citation type="submission" date="2017-10" db="EMBL/GenBank/DDBJ databases">
        <title>Genome analyses suggest a sexual origin of heterokaryosis in a supposedly ancient asexual fungus.</title>
        <authorList>
            <person name="Corradi N."/>
            <person name="Sedzielewska K."/>
            <person name="Noel J."/>
            <person name="Charron P."/>
            <person name="Farinelli L."/>
            <person name="Marton T."/>
            <person name="Kruger M."/>
            <person name="Pelin A."/>
            <person name="Brachmann A."/>
            <person name="Corradi N."/>
        </authorList>
    </citation>
    <scope>NUCLEOTIDE SEQUENCE [LARGE SCALE GENOMIC DNA]</scope>
    <source>
        <strain evidence="1 2">A1</strain>
    </source>
</reference>
<gene>
    <name evidence="1" type="ORF">RhiirA1_472670</name>
</gene>
<name>A0A2N0R1Y9_9GLOM</name>
<evidence type="ECO:0000313" key="1">
    <source>
        <dbReference type="EMBL" id="PKC57316.1"/>
    </source>
</evidence>
<dbReference type="VEuPathDB" id="FungiDB:RhiirFUN_004472"/>